<feature type="region of interest" description="Disordered" evidence="1">
    <location>
        <begin position="1"/>
        <end position="42"/>
    </location>
</feature>
<evidence type="ECO:0000313" key="2">
    <source>
        <dbReference type="EMBL" id="KAH0548314.1"/>
    </source>
</evidence>
<reference evidence="2" key="1">
    <citation type="submission" date="2021-03" db="EMBL/GenBank/DDBJ databases">
        <title>Comparative genomics and phylogenomic investigation of the class Geoglossomycetes provide insights into ecological specialization and systematics.</title>
        <authorList>
            <person name="Melie T."/>
            <person name="Pirro S."/>
            <person name="Miller A.N."/>
            <person name="Quandt A."/>
        </authorList>
    </citation>
    <scope>NUCLEOTIDE SEQUENCE</scope>
    <source>
        <strain evidence="2">CAQ_001_2017</strain>
    </source>
</reference>
<protein>
    <submittedName>
        <fullName evidence="2">Uncharacterized protein</fullName>
    </submittedName>
</protein>
<name>A0A9P8L4G5_9PEZI</name>
<organism evidence="2 3">
    <name type="scientific">Trichoglossum hirsutum</name>
    <dbReference type="NCBI Taxonomy" id="265104"/>
    <lineage>
        <taxon>Eukaryota</taxon>
        <taxon>Fungi</taxon>
        <taxon>Dikarya</taxon>
        <taxon>Ascomycota</taxon>
        <taxon>Pezizomycotina</taxon>
        <taxon>Geoglossomycetes</taxon>
        <taxon>Geoglossales</taxon>
        <taxon>Geoglossaceae</taxon>
        <taxon>Trichoglossum</taxon>
    </lineage>
</organism>
<dbReference type="Proteomes" id="UP000750711">
    <property type="component" value="Unassembled WGS sequence"/>
</dbReference>
<feature type="compositionally biased region" description="Basic and acidic residues" evidence="1">
    <location>
        <begin position="11"/>
        <end position="20"/>
    </location>
</feature>
<accession>A0A9P8L4G5</accession>
<dbReference type="EMBL" id="JAGHQM010002645">
    <property type="protein sequence ID" value="KAH0548314.1"/>
    <property type="molecule type" value="Genomic_DNA"/>
</dbReference>
<evidence type="ECO:0000313" key="3">
    <source>
        <dbReference type="Proteomes" id="UP000750711"/>
    </source>
</evidence>
<feature type="compositionally biased region" description="Basic and acidic residues" evidence="1">
    <location>
        <begin position="75"/>
        <end position="85"/>
    </location>
</feature>
<feature type="region of interest" description="Disordered" evidence="1">
    <location>
        <begin position="73"/>
        <end position="120"/>
    </location>
</feature>
<comment type="caution">
    <text evidence="2">The sequence shown here is derived from an EMBL/GenBank/DDBJ whole genome shotgun (WGS) entry which is preliminary data.</text>
</comment>
<keyword evidence="3" id="KW-1185">Reference proteome</keyword>
<evidence type="ECO:0000256" key="1">
    <source>
        <dbReference type="SAM" id="MobiDB-lite"/>
    </source>
</evidence>
<dbReference type="AlphaFoldDB" id="A0A9P8L4G5"/>
<proteinExistence type="predicted"/>
<gene>
    <name evidence="2" type="ORF">GP486_007992</name>
</gene>
<sequence>MPLTTDYALETQEKDKERKAANPPPETDDSKLESQGAVPPISPTLHRAKTIAFQLNSQLLIYLLSFGFIKGMKKKPADAAEHPDRNGATPAAAQEKPDEKAPEAVKVSETTAHTGGIAPA</sequence>